<gene>
    <name evidence="4" type="primary">VvCHDh000658_0</name>
    <name evidence="4" type="ORF">CK203_070865</name>
</gene>
<dbReference type="InterPro" id="IPR000210">
    <property type="entry name" value="BTB/POZ_dom"/>
</dbReference>
<dbReference type="SUPFAM" id="SSF54695">
    <property type="entry name" value="POZ domain"/>
    <property type="match status" value="1"/>
</dbReference>
<dbReference type="Gene3D" id="3.30.710.10">
    <property type="entry name" value="Potassium Channel Kv1.1, Chain A"/>
    <property type="match status" value="1"/>
</dbReference>
<dbReference type="InterPro" id="IPR011333">
    <property type="entry name" value="SKP1/BTB/POZ_sf"/>
</dbReference>
<sequence>MMDCSICSAVPFILRPPRNTICAACYESARSIVAFINKLENDKGFDKSNNSIVSPANSSKGFSNALKWVKEMKEIEEELNEKLSFLGDLLLLSETKFTLILKSSQATMDLLYLHIEHYCKVRDLQRTCWTQMDAKAAPSNTITLPELNHEELDSLLEFLYSGSLPADKVEKHVYSLSLAADKYEIPFLQKFCEQRMLGSLSSSSALDVLEISDACSSQTVKETALNYIVKNMEDIVFSTRYESFALKNPHLCVQITRASFMDAKNRKNGFEGSGWNQVKSLLKTDEESFYA</sequence>
<dbReference type="EMBL" id="QGNW01001405">
    <property type="protein sequence ID" value="RVW42456.1"/>
    <property type="molecule type" value="Genomic_DNA"/>
</dbReference>
<dbReference type="PANTHER" id="PTHR47274">
    <property type="entry name" value="BTB/POZ DOMAIN CONTAINING PROTEIN, EXPRESSED-RELATED"/>
    <property type="match status" value="1"/>
</dbReference>
<dbReference type="Proteomes" id="UP000288805">
    <property type="component" value="Unassembled WGS sequence"/>
</dbReference>
<accession>A0A438E412</accession>
<name>A0A438E412_VITVI</name>
<reference evidence="4 5" key="1">
    <citation type="journal article" date="2018" name="PLoS Genet.">
        <title>Population sequencing reveals clonal diversity and ancestral inbreeding in the grapevine cultivar Chardonnay.</title>
        <authorList>
            <person name="Roach M.J."/>
            <person name="Johnson D.L."/>
            <person name="Bohlmann J."/>
            <person name="van Vuuren H.J."/>
            <person name="Jones S.J."/>
            <person name="Pretorius I.S."/>
            <person name="Schmidt S.A."/>
            <person name="Borneman A.R."/>
        </authorList>
    </citation>
    <scope>NUCLEOTIDE SEQUENCE [LARGE SCALE GENOMIC DNA]</scope>
    <source>
        <strain evidence="5">cv. Chardonnay</strain>
        <tissue evidence="4">Leaf</tissue>
    </source>
</reference>
<protein>
    <submittedName>
        <fullName evidence="4">BTB/POZ domain-containing protein</fullName>
    </submittedName>
</protein>
<feature type="domain" description="BTB" evidence="3">
    <location>
        <begin position="135"/>
        <end position="196"/>
    </location>
</feature>
<comment type="function">
    <text evidence="1">May act as a substrate-specific adapter of an E3 ubiquitin-protein ligase complex (CUL3-RBX1-BTB) which mediates the ubiquitination and subsequent proteasomal degradation of target proteins.</text>
</comment>
<comment type="caution">
    <text evidence="4">The sequence shown here is derived from an EMBL/GenBank/DDBJ whole genome shotgun (WGS) entry which is preliminary data.</text>
</comment>
<evidence type="ECO:0000256" key="1">
    <source>
        <dbReference type="ARBA" id="ARBA00002668"/>
    </source>
</evidence>
<proteinExistence type="predicted"/>
<evidence type="ECO:0000313" key="4">
    <source>
        <dbReference type="EMBL" id="RVW42456.1"/>
    </source>
</evidence>
<evidence type="ECO:0000259" key="3">
    <source>
        <dbReference type="Pfam" id="PF00651"/>
    </source>
</evidence>
<dbReference type="CDD" id="cd18186">
    <property type="entry name" value="BTB_POZ_ZBTB_KLHL-like"/>
    <property type="match status" value="1"/>
</dbReference>
<organism evidence="4 5">
    <name type="scientific">Vitis vinifera</name>
    <name type="common">Grape</name>
    <dbReference type="NCBI Taxonomy" id="29760"/>
    <lineage>
        <taxon>Eukaryota</taxon>
        <taxon>Viridiplantae</taxon>
        <taxon>Streptophyta</taxon>
        <taxon>Embryophyta</taxon>
        <taxon>Tracheophyta</taxon>
        <taxon>Spermatophyta</taxon>
        <taxon>Magnoliopsida</taxon>
        <taxon>eudicotyledons</taxon>
        <taxon>Gunneridae</taxon>
        <taxon>Pentapetalae</taxon>
        <taxon>rosids</taxon>
        <taxon>Vitales</taxon>
        <taxon>Vitaceae</taxon>
        <taxon>Viteae</taxon>
        <taxon>Vitis</taxon>
    </lineage>
</organism>
<dbReference type="AlphaFoldDB" id="A0A438E412"/>
<dbReference type="PANTHER" id="PTHR47274:SF1">
    <property type="entry name" value="BTB_POZ DOMAIN CONTAINING PROTEIN, EXPRESSED"/>
    <property type="match status" value="1"/>
</dbReference>
<dbReference type="Pfam" id="PF00651">
    <property type="entry name" value="BTB"/>
    <property type="match status" value="1"/>
</dbReference>
<dbReference type="InterPro" id="IPR044784">
    <property type="entry name" value="At1g01640-like"/>
</dbReference>
<evidence type="ECO:0000256" key="2">
    <source>
        <dbReference type="ARBA" id="ARBA00004906"/>
    </source>
</evidence>
<dbReference type="Gene3D" id="1.25.40.420">
    <property type="match status" value="1"/>
</dbReference>
<comment type="pathway">
    <text evidence="2">Protein modification; protein ubiquitination.</text>
</comment>
<evidence type="ECO:0000313" key="5">
    <source>
        <dbReference type="Proteomes" id="UP000288805"/>
    </source>
</evidence>